<evidence type="ECO:0000259" key="2">
    <source>
        <dbReference type="SMART" id="SM00062"/>
    </source>
</evidence>
<dbReference type="EMBL" id="RQVS01000004">
    <property type="protein sequence ID" value="RRJ87621.1"/>
    <property type="molecule type" value="Genomic_DNA"/>
</dbReference>
<evidence type="ECO:0000313" key="4">
    <source>
        <dbReference type="Proteomes" id="UP000274391"/>
    </source>
</evidence>
<evidence type="ECO:0000313" key="3">
    <source>
        <dbReference type="EMBL" id="RRJ87621.1"/>
    </source>
</evidence>
<dbReference type="AlphaFoldDB" id="A0A3P3VXU3"/>
<dbReference type="PANTHER" id="PTHR35936:SF19">
    <property type="entry name" value="AMINO-ACID-BINDING PROTEIN YXEM-RELATED"/>
    <property type="match status" value="1"/>
</dbReference>
<dbReference type="OrthoDB" id="8454826at2"/>
<keyword evidence="4" id="KW-1185">Reference proteome</keyword>
<name>A0A3P3VXU3_9MICO</name>
<reference evidence="3 4" key="1">
    <citation type="submission" date="2018-11" db="EMBL/GenBank/DDBJ databases">
        <title>YIM 102482-1 draft genome.</title>
        <authorList>
            <person name="Li G."/>
            <person name="Jiang Y."/>
        </authorList>
    </citation>
    <scope>NUCLEOTIDE SEQUENCE [LARGE SCALE GENOMIC DNA]</scope>
    <source>
        <strain evidence="3 4">YIM 102482-1</strain>
    </source>
</reference>
<dbReference type="InterPro" id="IPR001638">
    <property type="entry name" value="Solute-binding_3/MltF_N"/>
</dbReference>
<organism evidence="3 4">
    <name type="scientific">Gulosibacter macacae</name>
    <dbReference type="NCBI Taxonomy" id="2488791"/>
    <lineage>
        <taxon>Bacteria</taxon>
        <taxon>Bacillati</taxon>
        <taxon>Actinomycetota</taxon>
        <taxon>Actinomycetes</taxon>
        <taxon>Micrococcales</taxon>
        <taxon>Microbacteriaceae</taxon>
        <taxon>Gulosibacter</taxon>
    </lineage>
</organism>
<dbReference type="PANTHER" id="PTHR35936">
    <property type="entry name" value="MEMBRANE-BOUND LYTIC MUREIN TRANSGLYCOSYLASE F"/>
    <property type="match status" value="1"/>
</dbReference>
<evidence type="ECO:0000256" key="1">
    <source>
        <dbReference type="ARBA" id="ARBA00022729"/>
    </source>
</evidence>
<keyword evidence="1" id="KW-0732">Signal</keyword>
<dbReference type="Pfam" id="PF00497">
    <property type="entry name" value="SBP_bac_3"/>
    <property type="match status" value="1"/>
</dbReference>
<accession>A0A3P3VXU3</accession>
<protein>
    <submittedName>
        <fullName evidence="3">Amino acid ABC transporter substrate-binding protein</fullName>
    </submittedName>
</protein>
<dbReference type="SUPFAM" id="SSF53850">
    <property type="entry name" value="Periplasmic binding protein-like II"/>
    <property type="match status" value="1"/>
</dbReference>
<gene>
    <name evidence="3" type="ORF">EG850_04795</name>
</gene>
<dbReference type="Proteomes" id="UP000274391">
    <property type="component" value="Unassembled WGS sequence"/>
</dbReference>
<dbReference type="Gene3D" id="3.40.190.10">
    <property type="entry name" value="Periplasmic binding protein-like II"/>
    <property type="match status" value="2"/>
</dbReference>
<comment type="caution">
    <text evidence="3">The sequence shown here is derived from an EMBL/GenBank/DDBJ whole genome shotgun (WGS) entry which is preliminary data.</text>
</comment>
<proteinExistence type="predicted"/>
<sequence>MTKTLRLACIDSAAAPLFDLSVDGGATRTGFEPDVAQLVADELGRKLEWAIMPWDEMIPSAQRHEVDAVWCGQGIIPSRQEQVAFTRPYTVFNESVLVRAGDPARSPEDLSGYRVAAITGSANMRLAETFPGAILVPFDSSDDVFADMIQAVRDSTVDAMVDDDVVTVPLGDEPEFDLAFTVETRNPWGAGVAKDRPELLAEIDGAIERIIADGRLEQVWVKWMPDLPFPGEALRAGRPS</sequence>
<dbReference type="CDD" id="cd13530">
    <property type="entry name" value="PBP2_peptides_like"/>
    <property type="match status" value="1"/>
</dbReference>
<feature type="domain" description="Solute-binding protein family 3/N-terminal" evidence="2">
    <location>
        <begin position="4"/>
        <end position="226"/>
    </location>
</feature>
<dbReference type="RefSeq" id="WP_124970751.1">
    <property type="nucleotide sequence ID" value="NZ_RQVS01000004.1"/>
</dbReference>
<dbReference type="SMART" id="SM00062">
    <property type="entry name" value="PBPb"/>
    <property type="match status" value="1"/>
</dbReference>